<sequence length="118" mass="13377">MIFLFLWVLSLSFTVSLLIMLLGYSLSRSGEANLDKLSPFECGFNPNASHRKMFSLHFFLVSLVFLVFDLELVILFPFLSVGGVGSSVESYLSCVLFLFVLGLGLLYEWLMKSLEWCD</sequence>
<dbReference type="Pfam" id="PF00507">
    <property type="entry name" value="Oxidored_q4"/>
    <property type="match status" value="1"/>
</dbReference>
<accession>A9QXI7</accession>
<keyword evidence="9" id="KW-0830">Ubiquinone</keyword>
<evidence type="ECO:0000256" key="5">
    <source>
        <dbReference type="ARBA" id="ARBA00022692"/>
    </source>
</evidence>
<dbReference type="InterPro" id="IPR038430">
    <property type="entry name" value="NDAH_ubi_oxred_su3_sf"/>
</dbReference>
<evidence type="ECO:0000256" key="4">
    <source>
        <dbReference type="ARBA" id="ARBA00022448"/>
    </source>
</evidence>
<keyword evidence="9" id="KW-0520">NAD</keyword>
<evidence type="ECO:0000256" key="3">
    <source>
        <dbReference type="ARBA" id="ARBA00021007"/>
    </source>
</evidence>
<comment type="function">
    <text evidence="9">Core subunit of the mitochondrial membrane respiratory chain NADH dehydrogenase (Complex I) which catalyzes electron transfer from NADH through the respiratory chain, using ubiquinone as an electron acceptor. Essential for the catalytic activity of complex I.</text>
</comment>
<comment type="similarity">
    <text evidence="2 9">Belongs to the complex I subunit 3 family.</text>
</comment>
<dbReference type="KEGG" id="lsm:67122605"/>
<evidence type="ECO:0000256" key="7">
    <source>
        <dbReference type="ARBA" id="ARBA00023136"/>
    </source>
</evidence>
<keyword evidence="5 9" id="KW-0812">Transmembrane</keyword>
<keyword evidence="9 10" id="KW-0496">Mitochondrion</keyword>
<dbReference type="InterPro" id="IPR000440">
    <property type="entry name" value="NADH_UbQ/plastoQ_OxRdtase_su3"/>
</dbReference>
<dbReference type="GO" id="GO:0030964">
    <property type="term" value="C:NADH dehydrogenase complex"/>
    <property type="evidence" value="ECO:0007669"/>
    <property type="project" value="TreeGrafter"/>
</dbReference>
<geneLocation type="mitochondrion" evidence="10"/>
<evidence type="ECO:0000256" key="6">
    <source>
        <dbReference type="ARBA" id="ARBA00022989"/>
    </source>
</evidence>
<dbReference type="EC" id="7.1.1.2" evidence="9"/>
<name>A9QXI7_LEPSM</name>
<keyword evidence="6 9" id="KW-1133">Transmembrane helix</keyword>
<feature type="transmembrane region" description="Helical" evidence="9">
    <location>
        <begin position="6"/>
        <end position="26"/>
    </location>
</feature>
<comment type="subcellular location">
    <subcellularLocation>
        <location evidence="1">Membrane</location>
    </subcellularLocation>
    <subcellularLocation>
        <location evidence="9">Mitochondrion membrane</location>
        <topology evidence="9">Multi-pass membrane protein</topology>
    </subcellularLocation>
</comment>
<evidence type="ECO:0000256" key="9">
    <source>
        <dbReference type="RuleBase" id="RU003640"/>
    </source>
</evidence>
<keyword evidence="9" id="KW-1278">Translocase</keyword>
<dbReference type="GeneID" id="67122605"/>
<feature type="transmembrane region" description="Helical" evidence="9">
    <location>
        <begin position="58"/>
        <end position="78"/>
    </location>
</feature>
<dbReference type="PANTHER" id="PTHR11058:SF9">
    <property type="entry name" value="NADH-UBIQUINONE OXIDOREDUCTASE CHAIN 3"/>
    <property type="match status" value="1"/>
</dbReference>
<gene>
    <name evidence="10" type="primary">ND3</name>
</gene>
<evidence type="ECO:0000256" key="1">
    <source>
        <dbReference type="ARBA" id="ARBA00004370"/>
    </source>
</evidence>
<dbReference type="GO" id="GO:0008137">
    <property type="term" value="F:NADH dehydrogenase (ubiquinone) activity"/>
    <property type="evidence" value="ECO:0007669"/>
    <property type="project" value="UniProtKB-UniRule"/>
</dbReference>
<proteinExistence type="inferred from homology"/>
<keyword evidence="9" id="KW-0679">Respiratory chain</keyword>
<dbReference type="RefSeq" id="YP_010133301.1">
    <property type="nucleotide sequence ID" value="NC_056769.1"/>
</dbReference>
<dbReference type="GO" id="GO:0031966">
    <property type="term" value="C:mitochondrial membrane"/>
    <property type="evidence" value="ECO:0007669"/>
    <property type="project" value="UniProtKB-SubCell"/>
</dbReference>
<organism evidence="10">
    <name type="scientific">Lepeophtheirus salmonis</name>
    <name type="common">Salmon louse</name>
    <name type="synonym">Caligus salmonis</name>
    <dbReference type="NCBI Taxonomy" id="72036"/>
    <lineage>
        <taxon>Eukaryota</taxon>
        <taxon>Metazoa</taxon>
        <taxon>Ecdysozoa</taxon>
        <taxon>Arthropoda</taxon>
        <taxon>Crustacea</taxon>
        <taxon>Multicrustacea</taxon>
        <taxon>Hexanauplia</taxon>
        <taxon>Copepoda</taxon>
        <taxon>Siphonostomatoida</taxon>
        <taxon>Caligidae</taxon>
        <taxon>Lepeophtheirus</taxon>
    </lineage>
</organism>
<comment type="catalytic activity">
    <reaction evidence="8 9">
        <text>a ubiquinone + NADH + 5 H(+)(in) = a ubiquinol + NAD(+) + 4 H(+)(out)</text>
        <dbReference type="Rhea" id="RHEA:29091"/>
        <dbReference type="Rhea" id="RHEA-COMP:9565"/>
        <dbReference type="Rhea" id="RHEA-COMP:9566"/>
        <dbReference type="ChEBI" id="CHEBI:15378"/>
        <dbReference type="ChEBI" id="CHEBI:16389"/>
        <dbReference type="ChEBI" id="CHEBI:17976"/>
        <dbReference type="ChEBI" id="CHEBI:57540"/>
        <dbReference type="ChEBI" id="CHEBI:57945"/>
        <dbReference type="EC" id="7.1.1.2"/>
    </reaction>
</comment>
<dbReference type="Gene3D" id="1.20.58.1610">
    <property type="entry name" value="NADH:ubiquinone/plastoquinone oxidoreductase, chain 3"/>
    <property type="match status" value="1"/>
</dbReference>
<evidence type="ECO:0000256" key="8">
    <source>
        <dbReference type="ARBA" id="ARBA00049551"/>
    </source>
</evidence>
<keyword evidence="4 9" id="KW-0813">Transport</keyword>
<keyword evidence="9" id="KW-0249">Electron transport</keyword>
<evidence type="ECO:0000256" key="2">
    <source>
        <dbReference type="ARBA" id="ARBA00008472"/>
    </source>
</evidence>
<dbReference type="AlphaFoldDB" id="A9QXI7"/>
<dbReference type="PANTHER" id="PTHR11058">
    <property type="entry name" value="NADH-UBIQUINONE OXIDOREDUCTASE CHAIN 3"/>
    <property type="match status" value="1"/>
</dbReference>
<keyword evidence="7 9" id="KW-0472">Membrane</keyword>
<evidence type="ECO:0000313" key="10">
    <source>
        <dbReference type="EMBL" id="ABX59307.1"/>
    </source>
</evidence>
<dbReference type="CTD" id="4537"/>
<protein>
    <recommendedName>
        <fullName evidence="3 9">NADH-ubiquinone oxidoreductase chain 3</fullName>
        <ecNumber evidence="9">7.1.1.2</ecNumber>
    </recommendedName>
</protein>
<reference evidence="10" key="1">
    <citation type="submission" date="2007-11" db="EMBL/GenBank/DDBJ databases">
        <title>Analysis of EST and mitochondrial DNA from the Pacific Salmon Louse, Lepeophtheirus salmonis.</title>
        <authorList>
            <person name="Yazawa R."/>
            <person name="Yasuike M."/>
            <person name="Leong J."/>
            <person name="Cooper G.A."/>
            <person name="Beetz-Sargent M."/>
            <person name="Robb A."/>
            <person name="Davidson W.S."/>
            <person name="Jones S.R.M."/>
            <person name="Koop B.F."/>
        </authorList>
    </citation>
    <scope>NUCLEOTIDE SEQUENCE</scope>
</reference>
<dbReference type="EMBL" id="EU288200">
    <property type="protein sequence ID" value="ABX59307.1"/>
    <property type="molecule type" value="Genomic_DNA"/>
</dbReference>
<feature type="transmembrane region" description="Helical" evidence="9">
    <location>
        <begin position="90"/>
        <end position="110"/>
    </location>
</feature>